<dbReference type="Gene3D" id="3.10.420.10">
    <property type="entry name" value="SecB-like"/>
    <property type="match status" value="1"/>
</dbReference>
<feature type="compositionally biased region" description="Basic residues" evidence="1">
    <location>
        <begin position="157"/>
        <end position="169"/>
    </location>
</feature>
<keyword evidence="3" id="KW-1185">Reference proteome</keyword>
<accession>A0A1C6RVJ6</accession>
<dbReference type="InterPro" id="IPR035958">
    <property type="entry name" value="SecB-like_sf"/>
</dbReference>
<organism evidence="2 3">
    <name type="scientific">Micromonospora nigra</name>
    <dbReference type="NCBI Taxonomy" id="145857"/>
    <lineage>
        <taxon>Bacteria</taxon>
        <taxon>Bacillati</taxon>
        <taxon>Actinomycetota</taxon>
        <taxon>Actinomycetes</taxon>
        <taxon>Micromonosporales</taxon>
        <taxon>Micromonosporaceae</taxon>
        <taxon>Micromonospora</taxon>
    </lineage>
</organism>
<name>A0A1C6RVJ6_9ACTN</name>
<evidence type="ECO:0000256" key="1">
    <source>
        <dbReference type="SAM" id="MobiDB-lite"/>
    </source>
</evidence>
<dbReference type="SUPFAM" id="SSF54611">
    <property type="entry name" value="SecB-like"/>
    <property type="match status" value="1"/>
</dbReference>
<dbReference type="STRING" id="145857.GA0070616_2239"/>
<dbReference type="EMBL" id="FMHT01000003">
    <property type="protein sequence ID" value="SCL21223.1"/>
    <property type="molecule type" value="Genomic_DNA"/>
</dbReference>
<dbReference type="Proteomes" id="UP000199699">
    <property type="component" value="Unassembled WGS sequence"/>
</dbReference>
<reference evidence="2 3" key="1">
    <citation type="submission" date="2016-06" db="EMBL/GenBank/DDBJ databases">
        <authorList>
            <person name="Kjaerup R.B."/>
            <person name="Dalgaard T.S."/>
            <person name="Juul-Madsen H.R."/>
        </authorList>
    </citation>
    <scope>NUCLEOTIDE SEQUENCE [LARGE SCALE GENOMIC DNA]</scope>
    <source>
        <strain evidence="2 3">DSM 43818</strain>
    </source>
</reference>
<dbReference type="AlphaFoldDB" id="A0A1C6RVJ6"/>
<proteinExistence type="predicted"/>
<evidence type="ECO:0000313" key="2">
    <source>
        <dbReference type="EMBL" id="SCL21223.1"/>
    </source>
</evidence>
<protein>
    <recommendedName>
        <fullName evidence="4">Preprotein translocase subunit SecB</fullName>
    </recommendedName>
</protein>
<feature type="region of interest" description="Disordered" evidence="1">
    <location>
        <begin position="137"/>
        <end position="169"/>
    </location>
</feature>
<evidence type="ECO:0008006" key="4">
    <source>
        <dbReference type="Google" id="ProtNLM"/>
    </source>
</evidence>
<sequence>MADIADVRLFNAQLNFEHFPEEGNDLTWHLEMTPSFSYDEGDDFFILEIEYEVEIQELVDGISSEDAQPRKLATIAFKLGSLYRLDVNGRNPPEGAELYSFSKTTGTIALYPYAREFVQSMSSRMGLPPLTLATFKLPYPDSSTTPEEPRAIGAKAPPRKRAPKRAAKS</sequence>
<evidence type="ECO:0000313" key="3">
    <source>
        <dbReference type="Proteomes" id="UP000199699"/>
    </source>
</evidence>
<gene>
    <name evidence="2" type="ORF">GA0070616_2239</name>
</gene>